<reference evidence="2 3" key="1">
    <citation type="journal article" date="2016" name="Nat. Commun.">
        <title>Ectomycorrhizal ecology is imprinted in the genome of the dominant symbiotic fungus Cenococcum geophilum.</title>
        <authorList>
            <consortium name="DOE Joint Genome Institute"/>
            <person name="Peter M."/>
            <person name="Kohler A."/>
            <person name="Ohm R.A."/>
            <person name="Kuo A."/>
            <person name="Krutzmann J."/>
            <person name="Morin E."/>
            <person name="Arend M."/>
            <person name="Barry K.W."/>
            <person name="Binder M."/>
            <person name="Choi C."/>
            <person name="Clum A."/>
            <person name="Copeland A."/>
            <person name="Grisel N."/>
            <person name="Haridas S."/>
            <person name="Kipfer T."/>
            <person name="LaButti K."/>
            <person name="Lindquist E."/>
            <person name="Lipzen A."/>
            <person name="Maire R."/>
            <person name="Meier B."/>
            <person name="Mihaltcheva S."/>
            <person name="Molinier V."/>
            <person name="Murat C."/>
            <person name="Poggeler S."/>
            <person name="Quandt C.A."/>
            <person name="Sperisen C."/>
            <person name="Tritt A."/>
            <person name="Tisserant E."/>
            <person name="Crous P.W."/>
            <person name="Henrissat B."/>
            <person name="Nehls U."/>
            <person name="Egli S."/>
            <person name="Spatafora J.W."/>
            <person name="Grigoriev I.V."/>
            <person name="Martin F.M."/>
        </authorList>
    </citation>
    <scope>NUCLEOTIDE SEQUENCE [LARGE SCALE GENOMIC DNA]</scope>
    <source>
        <strain evidence="2 3">CBS 207.34</strain>
    </source>
</reference>
<accession>A0A8E2JWI9</accession>
<protein>
    <submittedName>
        <fullName evidence="2">Uncharacterized protein</fullName>
    </submittedName>
</protein>
<evidence type="ECO:0000313" key="3">
    <source>
        <dbReference type="Proteomes" id="UP000250140"/>
    </source>
</evidence>
<keyword evidence="3" id="KW-1185">Reference proteome</keyword>
<proteinExistence type="predicted"/>
<feature type="non-terminal residue" evidence="2">
    <location>
        <position position="124"/>
    </location>
</feature>
<name>A0A8E2JWI9_9PEZI</name>
<dbReference type="Proteomes" id="UP000250140">
    <property type="component" value="Unassembled WGS sequence"/>
</dbReference>
<feature type="compositionally biased region" description="Basic residues" evidence="1">
    <location>
        <begin position="48"/>
        <end position="73"/>
    </location>
</feature>
<organism evidence="2 3">
    <name type="scientific">Glonium stellatum</name>
    <dbReference type="NCBI Taxonomy" id="574774"/>
    <lineage>
        <taxon>Eukaryota</taxon>
        <taxon>Fungi</taxon>
        <taxon>Dikarya</taxon>
        <taxon>Ascomycota</taxon>
        <taxon>Pezizomycotina</taxon>
        <taxon>Dothideomycetes</taxon>
        <taxon>Pleosporomycetidae</taxon>
        <taxon>Gloniales</taxon>
        <taxon>Gloniaceae</taxon>
        <taxon>Glonium</taxon>
    </lineage>
</organism>
<gene>
    <name evidence="2" type="ORF">AOQ84DRAFT_227917</name>
</gene>
<dbReference type="EMBL" id="KV748896">
    <property type="protein sequence ID" value="OCL12275.1"/>
    <property type="molecule type" value="Genomic_DNA"/>
</dbReference>
<feature type="region of interest" description="Disordered" evidence="1">
    <location>
        <begin position="32"/>
        <end position="124"/>
    </location>
</feature>
<evidence type="ECO:0000256" key="1">
    <source>
        <dbReference type="SAM" id="MobiDB-lite"/>
    </source>
</evidence>
<dbReference type="AlphaFoldDB" id="A0A8E2JWI9"/>
<evidence type="ECO:0000313" key="2">
    <source>
        <dbReference type="EMBL" id="OCL12275.1"/>
    </source>
</evidence>
<sequence length="124" mass="14038">MLRPRTSLLLHQSHPHLLPNTVRLFPTKTLPPFPLPITHRYDPTIRPQPKRPRPPPRPHQRPRHHHIRRRKRNQHPELLVITAAKDLADPRSGLRRQGRQAGDGPVERGDLGGGEEGGEGGVQG</sequence>
<feature type="compositionally biased region" description="Gly residues" evidence="1">
    <location>
        <begin position="111"/>
        <end position="124"/>
    </location>
</feature>